<dbReference type="EMBL" id="JAADJU010000014">
    <property type="protein sequence ID" value="NMP29381.1"/>
    <property type="molecule type" value="Genomic_DNA"/>
</dbReference>
<accession>A0A848MQT0</accession>
<dbReference type="RefSeq" id="WP_169405095.1">
    <property type="nucleotide sequence ID" value="NZ_JAADJU010000014.1"/>
</dbReference>
<sequence>MKPQTFTALPPLAVKTCFVLLLLAIPLLMALQQTLSEQQRLQQKINVDMRQLQAHRQAAEKIRTSQKAFARNQSGSVKTTPDLLAFQLLGKARRDDVALISLEVDNSQHRVRIEVVTDSVNTLLDFTARLQQLAGKVELESHSNDKLFDAPWKVRGTLSMEFNYEG</sequence>
<comment type="caution">
    <text evidence="1">The sequence shown here is derived from an EMBL/GenBank/DDBJ whole genome shotgun (WGS) entry which is preliminary data.</text>
</comment>
<dbReference type="AlphaFoldDB" id="A0A848MQT0"/>
<gene>
    <name evidence="1" type="ORF">GW590_21280</name>
</gene>
<organism evidence="1 2">
    <name type="scientific">Rouxiella aceris</name>
    <dbReference type="NCBI Taxonomy" id="2703884"/>
    <lineage>
        <taxon>Bacteria</taxon>
        <taxon>Pseudomonadati</taxon>
        <taxon>Pseudomonadota</taxon>
        <taxon>Gammaproteobacteria</taxon>
        <taxon>Enterobacterales</taxon>
        <taxon>Yersiniaceae</taxon>
        <taxon>Rouxiella</taxon>
    </lineage>
</organism>
<proteinExistence type="predicted"/>
<keyword evidence="2" id="KW-1185">Reference proteome</keyword>
<evidence type="ECO:0000313" key="1">
    <source>
        <dbReference type="EMBL" id="NMP29381.1"/>
    </source>
</evidence>
<evidence type="ECO:0000313" key="2">
    <source>
        <dbReference type="Proteomes" id="UP000585363"/>
    </source>
</evidence>
<reference evidence="1 2" key="2">
    <citation type="submission" date="2020-06" db="EMBL/GenBank/DDBJ databases">
        <title>Polyphasic characterization of a Rahnella strain isolated from tree sap.</title>
        <authorList>
            <person name="Kim I.S."/>
        </authorList>
    </citation>
    <scope>NUCLEOTIDE SEQUENCE [LARGE SCALE GENOMIC DNA]</scope>
    <source>
        <strain evidence="1 2">SAP-1</strain>
    </source>
</reference>
<reference evidence="1 2" key="1">
    <citation type="submission" date="2020-01" db="EMBL/GenBank/DDBJ databases">
        <authorList>
            <person name="Lee S.D."/>
        </authorList>
    </citation>
    <scope>NUCLEOTIDE SEQUENCE [LARGE SCALE GENOMIC DNA]</scope>
    <source>
        <strain evidence="1 2">SAP-1</strain>
    </source>
</reference>
<protein>
    <submittedName>
        <fullName evidence="1">Uncharacterized protein</fullName>
    </submittedName>
</protein>
<name>A0A848MQT0_9GAMM</name>
<dbReference type="Proteomes" id="UP000585363">
    <property type="component" value="Unassembled WGS sequence"/>
</dbReference>